<proteinExistence type="predicted"/>
<evidence type="ECO:0000313" key="4">
    <source>
        <dbReference type="EMBL" id="STD58951.1"/>
    </source>
</evidence>
<keyword evidence="1" id="KW-0597">Phosphoprotein</keyword>
<evidence type="ECO:0000256" key="1">
    <source>
        <dbReference type="PROSITE-ProRule" id="PRU00169"/>
    </source>
</evidence>
<gene>
    <name evidence="4" type="primary">yehT_2</name>
    <name evidence="4" type="ORF">NCTC13456_02580</name>
</gene>
<feature type="modified residue" description="4-aspartylphosphate" evidence="1">
    <location>
        <position position="58"/>
    </location>
</feature>
<dbReference type="GO" id="GO:0000156">
    <property type="term" value="F:phosphorelay response regulator activity"/>
    <property type="evidence" value="ECO:0007669"/>
    <property type="project" value="InterPro"/>
</dbReference>
<dbReference type="Pfam" id="PF04397">
    <property type="entry name" value="LytTR"/>
    <property type="match status" value="1"/>
</dbReference>
<dbReference type="SMART" id="SM00448">
    <property type="entry name" value="REC"/>
    <property type="match status" value="1"/>
</dbReference>
<dbReference type="RefSeq" id="WP_115000885.1">
    <property type="nucleotide sequence ID" value="NZ_UFXS01000001.1"/>
</dbReference>
<dbReference type="EMBL" id="UFXS01000001">
    <property type="protein sequence ID" value="STD58951.1"/>
    <property type="molecule type" value="Genomic_DNA"/>
</dbReference>
<dbReference type="InterPro" id="IPR001789">
    <property type="entry name" value="Sig_transdc_resp-reg_receiver"/>
</dbReference>
<name>A0A376GFJ8_9FLAO</name>
<dbReference type="SMART" id="SM00850">
    <property type="entry name" value="LytTR"/>
    <property type="match status" value="1"/>
</dbReference>
<dbReference type="PANTHER" id="PTHR37299:SF1">
    <property type="entry name" value="STAGE 0 SPORULATION PROTEIN A HOMOLOG"/>
    <property type="match status" value="1"/>
</dbReference>
<dbReference type="GO" id="GO:0003677">
    <property type="term" value="F:DNA binding"/>
    <property type="evidence" value="ECO:0007669"/>
    <property type="project" value="InterPro"/>
</dbReference>
<dbReference type="SUPFAM" id="SSF52172">
    <property type="entry name" value="CheY-like"/>
    <property type="match status" value="1"/>
</dbReference>
<dbReference type="Gene3D" id="3.40.50.2300">
    <property type="match status" value="1"/>
</dbReference>
<dbReference type="Gene3D" id="2.40.50.1020">
    <property type="entry name" value="LytTr DNA-binding domain"/>
    <property type="match status" value="1"/>
</dbReference>
<dbReference type="Proteomes" id="UP000254737">
    <property type="component" value="Unassembled WGS sequence"/>
</dbReference>
<accession>A0A376GFJ8</accession>
<organism evidence="4 5">
    <name type="scientific">Empedobacter falsenii</name>
    <dbReference type="NCBI Taxonomy" id="343874"/>
    <lineage>
        <taxon>Bacteria</taxon>
        <taxon>Pseudomonadati</taxon>
        <taxon>Bacteroidota</taxon>
        <taxon>Flavobacteriia</taxon>
        <taxon>Flavobacteriales</taxon>
        <taxon>Weeksellaceae</taxon>
        <taxon>Empedobacter</taxon>
    </lineage>
</organism>
<dbReference type="InterPro" id="IPR046947">
    <property type="entry name" value="LytR-like"/>
</dbReference>
<sequence>MNHYKALIIDDEHFAQQGLKKIIQHALPDFFVSIDTANSVKEGVEKIKENQPDIVFLDIQMPEEFGFKLFDYFDDITFDVIFTTAHSDYILEAVNQWGCLGYLMKPISISDLKVLLNRFVERQNQTKITKEIINIADDFEDEVETDNLKDVFKNEHGIIFIPSITEVLVLKIEDIIYCKADDSYCTIFTEKEAYMVTKTLKEVENLIDQTNFFRVNRSYLVNINFAKKFDKRNNLLILNCHPKDGELNLPVTSLGYKILSNVVA</sequence>
<dbReference type="AlphaFoldDB" id="A0A376GFJ8"/>
<protein>
    <submittedName>
        <fullName evidence="4">Probable transcriptional regulatory protein YehT</fullName>
    </submittedName>
</protein>
<reference evidence="4 5" key="1">
    <citation type="submission" date="2018-06" db="EMBL/GenBank/DDBJ databases">
        <authorList>
            <consortium name="Pathogen Informatics"/>
            <person name="Doyle S."/>
        </authorList>
    </citation>
    <scope>NUCLEOTIDE SEQUENCE [LARGE SCALE GENOMIC DNA]</scope>
    <source>
        <strain evidence="4 5">NCTC13456</strain>
    </source>
</reference>
<feature type="domain" description="HTH LytTR-type" evidence="3">
    <location>
        <begin position="167"/>
        <end position="224"/>
    </location>
</feature>
<evidence type="ECO:0000313" key="5">
    <source>
        <dbReference type="Proteomes" id="UP000254737"/>
    </source>
</evidence>
<evidence type="ECO:0000259" key="3">
    <source>
        <dbReference type="PROSITE" id="PS50930"/>
    </source>
</evidence>
<dbReference type="InterPro" id="IPR011006">
    <property type="entry name" value="CheY-like_superfamily"/>
</dbReference>
<dbReference type="InterPro" id="IPR007492">
    <property type="entry name" value="LytTR_DNA-bd_dom"/>
</dbReference>
<dbReference type="Pfam" id="PF00072">
    <property type="entry name" value="Response_reg"/>
    <property type="match status" value="1"/>
</dbReference>
<dbReference type="PROSITE" id="PS50930">
    <property type="entry name" value="HTH_LYTTR"/>
    <property type="match status" value="1"/>
</dbReference>
<dbReference type="STRING" id="343874.GCA_000805695_01960"/>
<dbReference type="PROSITE" id="PS50110">
    <property type="entry name" value="RESPONSE_REGULATORY"/>
    <property type="match status" value="1"/>
</dbReference>
<evidence type="ECO:0000259" key="2">
    <source>
        <dbReference type="PROSITE" id="PS50110"/>
    </source>
</evidence>
<dbReference type="PANTHER" id="PTHR37299">
    <property type="entry name" value="TRANSCRIPTIONAL REGULATOR-RELATED"/>
    <property type="match status" value="1"/>
</dbReference>
<feature type="domain" description="Response regulatory" evidence="2">
    <location>
        <begin position="5"/>
        <end position="120"/>
    </location>
</feature>